<sequence length="201" mass="23408">MIESIAKALQLSPDEKSHLFQLWTPHASNTPLSTAAVEYPQMQKIIDQVAYPAYITNERTEILAWNKAANEMLANLSSIPAQHRYFIRLLFEDTEIRRRIVNIEEFARYSVAVFRTYYNKNRNDPTFEETVELLIKNSAEFDRLWRQYDIQLKKVNRVILQLPGVKKPVTFDINSLLNLSDSPDIHVCIYTPITEDKDSDS</sequence>
<proteinExistence type="predicted"/>
<dbReference type="InterPro" id="IPR041413">
    <property type="entry name" value="MLTR_LBD"/>
</dbReference>
<dbReference type="EMBL" id="JACHXJ010000002">
    <property type="protein sequence ID" value="MBB3128714.1"/>
    <property type="molecule type" value="Genomic_DNA"/>
</dbReference>
<organism evidence="2 3">
    <name type="scientific">Paenibacillus rhizosphaerae</name>
    <dbReference type="NCBI Taxonomy" id="297318"/>
    <lineage>
        <taxon>Bacteria</taxon>
        <taxon>Bacillati</taxon>
        <taxon>Bacillota</taxon>
        <taxon>Bacilli</taxon>
        <taxon>Bacillales</taxon>
        <taxon>Paenibacillaceae</taxon>
        <taxon>Paenibacillus</taxon>
    </lineage>
</organism>
<dbReference type="Gene3D" id="3.30.450.180">
    <property type="match status" value="1"/>
</dbReference>
<evidence type="ECO:0000313" key="2">
    <source>
        <dbReference type="EMBL" id="MBB3128714.1"/>
    </source>
</evidence>
<dbReference type="Proteomes" id="UP000517523">
    <property type="component" value="Unassembled WGS sequence"/>
</dbReference>
<dbReference type="Pfam" id="PF17765">
    <property type="entry name" value="MLTR_LBD"/>
    <property type="match status" value="1"/>
</dbReference>
<accession>A0A839TP30</accession>
<feature type="domain" description="MmyB-like transcription regulator ligand binding" evidence="1">
    <location>
        <begin position="40"/>
        <end position="199"/>
    </location>
</feature>
<evidence type="ECO:0000313" key="3">
    <source>
        <dbReference type="Proteomes" id="UP000517523"/>
    </source>
</evidence>
<reference evidence="2 3" key="1">
    <citation type="submission" date="2020-08" db="EMBL/GenBank/DDBJ databases">
        <title>Genomic Encyclopedia of Type Strains, Phase III (KMG-III): the genomes of soil and plant-associated and newly described type strains.</title>
        <authorList>
            <person name="Whitman W."/>
        </authorList>
    </citation>
    <scope>NUCLEOTIDE SEQUENCE [LARGE SCALE GENOMIC DNA]</scope>
    <source>
        <strain evidence="2 3">CECT 5831</strain>
    </source>
</reference>
<protein>
    <recommendedName>
        <fullName evidence="1">MmyB-like transcription regulator ligand binding domain-containing protein</fullName>
    </recommendedName>
</protein>
<comment type="caution">
    <text evidence="2">The sequence shown here is derived from an EMBL/GenBank/DDBJ whole genome shotgun (WGS) entry which is preliminary data.</text>
</comment>
<dbReference type="AlphaFoldDB" id="A0A839TP30"/>
<evidence type="ECO:0000259" key="1">
    <source>
        <dbReference type="Pfam" id="PF17765"/>
    </source>
</evidence>
<dbReference type="PANTHER" id="PTHR35010">
    <property type="entry name" value="BLL4672 PROTEIN-RELATED"/>
    <property type="match status" value="1"/>
</dbReference>
<gene>
    <name evidence="2" type="ORF">FHS19_003368</name>
</gene>
<name>A0A839TP30_9BACL</name>